<dbReference type="RefSeq" id="WP_123743426.1">
    <property type="nucleotide sequence ID" value="NZ_RJKM01000001.1"/>
</dbReference>
<dbReference type="SUPFAM" id="SSF48452">
    <property type="entry name" value="TPR-like"/>
    <property type="match status" value="2"/>
</dbReference>
<dbReference type="SUPFAM" id="SSF46894">
    <property type="entry name" value="C-terminal effector domain of the bipartite response regulators"/>
    <property type="match status" value="1"/>
</dbReference>
<accession>A0A3N1H562</accession>
<dbReference type="Gene3D" id="1.25.40.10">
    <property type="entry name" value="Tetratricopeptide repeat domain"/>
    <property type="match status" value="2"/>
</dbReference>
<dbReference type="GO" id="GO:0003677">
    <property type="term" value="F:DNA binding"/>
    <property type="evidence" value="ECO:0007669"/>
    <property type="project" value="UniProtKB-KW"/>
</dbReference>
<evidence type="ECO:0000259" key="1">
    <source>
        <dbReference type="SMART" id="SM01043"/>
    </source>
</evidence>
<gene>
    <name evidence="2" type="ORF">EDD40_2988</name>
</gene>
<organism evidence="2 3">
    <name type="scientific">Saccharothrix texasensis</name>
    <dbReference type="NCBI Taxonomy" id="103734"/>
    <lineage>
        <taxon>Bacteria</taxon>
        <taxon>Bacillati</taxon>
        <taxon>Actinomycetota</taxon>
        <taxon>Actinomycetes</taxon>
        <taxon>Pseudonocardiales</taxon>
        <taxon>Pseudonocardiaceae</taxon>
        <taxon>Saccharothrix</taxon>
    </lineage>
</organism>
<dbReference type="OrthoDB" id="134985at2"/>
<dbReference type="SMART" id="SM01043">
    <property type="entry name" value="BTAD"/>
    <property type="match status" value="1"/>
</dbReference>
<feature type="domain" description="Bacterial transcriptional activator" evidence="1">
    <location>
        <begin position="103"/>
        <end position="227"/>
    </location>
</feature>
<proteinExistence type="predicted"/>
<dbReference type="PANTHER" id="PTHR35807">
    <property type="entry name" value="TRANSCRIPTIONAL REGULATOR REDD-RELATED"/>
    <property type="match status" value="1"/>
</dbReference>
<dbReference type="InterPro" id="IPR005158">
    <property type="entry name" value="BTAD"/>
</dbReference>
<comment type="caution">
    <text evidence="2">The sequence shown here is derived from an EMBL/GenBank/DDBJ whole genome shotgun (WGS) entry which is preliminary data.</text>
</comment>
<name>A0A3N1H562_9PSEU</name>
<dbReference type="GO" id="GO:0006355">
    <property type="term" value="P:regulation of DNA-templated transcription"/>
    <property type="evidence" value="ECO:0007669"/>
    <property type="project" value="InterPro"/>
</dbReference>
<dbReference type="InterPro" id="IPR051677">
    <property type="entry name" value="AfsR-DnrI-RedD_regulator"/>
</dbReference>
<evidence type="ECO:0000313" key="3">
    <source>
        <dbReference type="Proteomes" id="UP000268727"/>
    </source>
</evidence>
<sequence length="571" mass="62049">MRATCQVRVLGGFAVAVDGRPVPGDVWRNRRAADVVKLLAVAPDHRLHREQVMDRLWPDLPADAAGANLRKAVFYARRALGRADAVRCEGRLLTLWPGGDLDVDLDRFQRAADAALASGDAERCALAAAGYRGGLLVDDRYECWVAEPHEKVEGRYAALLRAAGDWERLLDLDETDEQAHRAVMRRHLAAGRRGEALRQFDRLRRTLRERIGVGPDAETVELYESALSLDAAEPPSPAQRAAVALANGLVAFGRRHLAEAERLARQARVLALDADLGHELGEASTLLALVAHARGTWHRLFREEFADAVRHPSRPVVYDAHLCLQEFYLYGPEGHDGAESFGRDLLDIASRAGSAAGRALAYLLLGEFALLSGRLDDAVTTLGESLGEAERAGCGSARSLALERRAEAEARRGDPAAARADLDEALPLARSSRIPSHLVIRVHGVRVLAAGTLGGALGAIREAERWLTEAPHVCDPCSMGFRIAAATACANAGSPSRARPHLAEAERISGLWQGGPWTAALWEVRAEVRRAQGQRTRATALFLEAAERFAAMRRPLEERRCRAAAASLSDR</sequence>
<dbReference type="InterPro" id="IPR011990">
    <property type="entry name" value="TPR-like_helical_dom_sf"/>
</dbReference>
<dbReference type="AlphaFoldDB" id="A0A3N1H562"/>
<dbReference type="Pfam" id="PF03704">
    <property type="entry name" value="BTAD"/>
    <property type="match status" value="1"/>
</dbReference>
<dbReference type="Gene3D" id="1.10.10.10">
    <property type="entry name" value="Winged helix-like DNA-binding domain superfamily/Winged helix DNA-binding domain"/>
    <property type="match status" value="1"/>
</dbReference>
<dbReference type="InterPro" id="IPR016032">
    <property type="entry name" value="Sig_transdc_resp-reg_C-effctor"/>
</dbReference>
<protein>
    <submittedName>
        <fullName evidence="2">DNA-binding SARP family transcriptional activator</fullName>
    </submittedName>
</protein>
<keyword evidence="3" id="KW-1185">Reference proteome</keyword>
<dbReference type="InterPro" id="IPR036388">
    <property type="entry name" value="WH-like_DNA-bd_sf"/>
</dbReference>
<reference evidence="2 3" key="1">
    <citation type="submission" date="2018-11" db="EMBL/GenBank/DDBJ databases">
        <title>Sequencing the genomes of 1000 actinobacteria strains.</title>
        <authorList>
            <person name="Klenk H.-P."/>
        </authorList>
    </citation>
    <scope>NUCLEOTIDE SEQUENCE [LARGE SCALE GENOMIC DNA]</scope>
    <source>
        <strain evidence="2 3">DSM 44231</strain>
    </source>
</reference>
<evidence type="ECO:0000313" key="2">
    <source>
        <dbReference type="EMBL" id="ROP37667.1"/>
    </source>
</evidence>
<dbReference type="Proteomes" id="UP000268727">
    <property type="component" value="Unassembled WGS sequence"/>
</dbReference>
<keyword evidence="2" id="KW-0238">DNA-binding</keyword>
<dbReference type="EMBL" id="RJKM01000001">
    <property type="protein sequence ID" value="ROP37667.1"/>
    <property type="molecule type" value="Genomic_DNA"/>
</dbReference>